<evidence type="ECO:0000313" key="4">
    <source>
        <dbReference type="Proteomes" id="UP000679779"/>
    </source>
</evidence>
<dbReference type="Pfam" id="PF11638">
    <property type="entry name" value="DnaA_N"/>
    <property type="match status" value="1"/>
</dbReference>
<dbReference type="InterPro" id="IPR001387">
    <property type="entry name" value="Cro/C1-type_HTH"/>
</dbReference>
<protein>
    <recommendedName>
        <fullName evidence="2">HTH cro/C1-type domain-containing protein</fullName>
    </recommendedName>
</protein>
<dbReference type="CDD" id="cd00093">
    <property type="entry name" value="HTH_XRE"/>
    <property type="match status" value="1"/>
</dbReference>
<dbReference type="SUPFAM" id="SSF47413">
    <property type="entry name" value="lambda repressor-like DNA-binding domains"/>
    <property type="match status" value="1"/>
</dbReference>
<comment type="caution">
    <text evidence="3">The sequence shown here is derived from an EMBL/GenBank/DDBJ whole genome shotgun (WGS) entry which is preliminary data.</text>
</comment>
<dbReference type="Gene3D" id="1.10.260.40">
    <property type="entry name" value="lambda repressor-like DNA-binding domains"/>
    <property type="match status" value="1"/>
</dbReference>
<proteinExistence type="predicted"/>
<reference evidence="3" key="1">
    <citation type="submission" date="2021-03" db="EMBL/GenBank/DDBJ databases">
        <title>Antimicrobial resistance genes in bacteria isolated from Japanese honey, and their potential for conferring macrolide and lincosamide resistance in the American foulbrood pathogen Paenibacillus larvae.</title>
        <authorList>
            <person name="Okamoto M."/>
            <person name="Kumagai M."/>
            <person name="Kanamori H."/>
            <person name="Takamatsu D."/>
        </authorList>
    </citation>
    <scope>NUCLEOTIDE SEQUENCE</scope>
    <source>
        <strain evidence="3">J2TS6</strain>
    </source>
</reference>
<dbReference type="Proteomes" id="UP000679779">
    <property type="component" value="Unassembled WGS sequence"/>
</dbReference>
<dbReference type="RefSeq" id="WP_160044915.1">
    <property type="nucleotide sequence ID" value="NZ_BORQ01000011.1"/>
</dbReference>
<organism evidence="3 4">
    <name type="scientific">Paenibacillus albilobatus</name>
    <dbReference type="NCBI Taxonomy" id="2716884"/>
    <lineage>
        <taxon>Bacteria</taxon>
        <taxon>Bacillati</taxon>
        <taxon>Bacillota</taxon>
        <taxon>Bacilli</taxon>
        <taxon>Bacillales</taxon>
        <taxon>Paenibacillaceae</taxon>
        <taxon>Paenibacillus</taxon>
    </lineage>
</organism>
<dbReference type="EMBL" id="BORQ01000011">
    <property type="protein sequence ID" value="GIO34598.1"/>
    <property type="molecule type" value="Genomic_DNA"/>
</dbReference>
<keyword evidence="1" id="KW-0238">DNA-binding</keyword>
<dbReference type="Pfam" id="PF01381">
    <property type="entry name" value="HTH_3"/>
    <property type="match status" value="1"/>
</dbReference>
<dbReference type="SMART" id="SM00530">
    <property type="entry name" value="HTH_XRE"/>
    <property type="match status" value="1"/>
</dbReference>
<keyword evidence="4" id="KW-1185">Reference proteome</keyword>
<dbReference type="PANTHER" id="PTHR46558">
    <property type="entry name" value="TRACRIPTIONAL REGULATORY PROTEIN-RELATED-RELATED"/>
    <property type="match status" value="1"/>
</dbReference>
<evidence type="ECO:0000256" key="1">
    <source>
        <dbReference type="ARBA" id="ARBA00023125"/>
    </source>
</evidence>
<dbReference type="GO" id="GO:0003677">
    <property type="term" value="F:DNA binding"/>
    <property type="evidence" value="ECO:0007669"/>
    <property type="project" value="UniProtKB-KW"/>
</dbReference>
<gene>
    <name evidence="3" type="ORF">J2TS6_57390</name>
</gene>
<accession>A0A919XND7</accession>
<feature type="domain" description="HTH cro/C1-type" evidence="2">
    <location>
        <begin position="11"/>
        <end position="65"/>
    </location>
</feature>
<sequence length="172" mass="19918">MIDPYQVGNNIYNLRKIKHLTQLEPATKINVSHQAVSKWERGDSLPDLESLYQLSNVFSIKIDDLIKRTTNDIAQIIDNQIDIKEPLIVDEENVNIIWQRALSIINERISKPSFDVWYKNTSAKFNNGTIIIVSPNEFSTDWLRTRYAYHIREALSQVLSVDNINVAFQSLE</sequence>
<dbReference type="Gene3D" id="3.30.300.180">
    <property type="match status" value="1"/>
</dbReference>
<evidence type="ECO:0000259" key="2">
    <source>
        <dbReference type="PROSITE" id="PS50943"/>
    </source>
</evidence>
<dbReference type="AlphaFoldDB" id="A0A919XND7"/>
<evidence type="ECO:0000313" key="3">
    <source>
        <dbReference type="EMBL" id="GIO34598.1"/>
    </source>
</evidence>
<dbReference type="PANTHER" id="PTHR46558:SF13">
    <property type="entry name" value="HTH-TYPE TRANSCRIPTIONAL REGULATOR IMMR"/>
    <property type="match status" value="1"/>
</dbReference>
<dbReference type="PROSITE" id="PS50943">
    <property type="entry name" value="HTH_CROC1"/>
    <property type="match status" value="1"/>
</dbReference>
<dbReference type="InterPro" id="IPR010982">
    <property type="entry name" value="Lambda_DNA-bd_dom_sf"/>
</dbReference>
<dbReference type="InterPro" id="IPR024633">
    <property type="entry name" value="DnaA_N_dom"/>
</dbReference>
<dbReference type="InterPro" id="IPR038454">
    <property type="entry name" value="DnaA_N_sf"/>
</dbReference>
<name>A0A919XND7_9BACL</name>